<feature type="compositionally biased region" description="Low complexity" evidence="2">
    <location>
        <begin position="590"/>
        <end position="609"/>
    </location>
</feature>
<feature type="region of interest" description="Disordered" evidence="2">
    <location>
        <begin position="581"/>
        <end position="621"/>
    </location>
</feature>
<accession>A0ABR0IU16</accession>
<feature type="region of interest" description="Disordered" evidence="2">
    <location>
        <begin position="1"/>
        <end position="143"/>
    </location>
</feature>
<feature type="region of interest" description="Disordered" evidence="2">
    <location>
        <begin position="341"/>
        <end position="381"/>
    </location>
</feature>
<sequence>MANRPTNPLTARFDLSPSKKPMKPPHVNPFSLKDGIQRSQTIGRSQSEPPQDESLAQSIEEHPSAGNTPAGQRLQPLTQALPTPGFFPQSSLYDESAQDLSAYRPEDTPPRGRRRNSDMGPSTRGDMEDGEIGGDSLFDDDENDNAFLDADITTSLTHPHEAKVRKQGFSLKFCLEWIKTGDAVVTNPSDKVSRNIVDPYDELDFDDAQQFLAFTQKQPNEAFQLIRRLVGKYVQQGRNYSDQRDKMHLMRQELRALKKADRDAGDLETSIVALNGRIADLMNEVNTLTSQEREHRRSIQFYQVREHEFREITLGWKAKVQKKNDIIQALEEELRVAKAGSNNTSQPALSTRIQGAAYPDDEEARDPARDPVRDPARGVSLPEVLDRGRRSPTRHTLRSEGGTIYRMKVPDPEKFTGEKEKYEAWKSEMVYKIHAEKEHFDRTGEKAVVMYMASRLKDFAHEVIEPELPTHSPAHLAIQTEREMWKSLDQHFMDHDKQQTAQVEYEQLKQESGESFDDFLSRFKKFAIRLEMTEKTRMLDLMRKLNDRLRRRVNDGYKCNSLADLINKCRDQERALRNAALWKSEQGQGDTRSSTKTTKKTTSSSLTTTTKDDKKHKVPMPESLAKLPKLTPQLKSQLRKDNKCYGCRQVGCRPDNADCTYAKWKQANASAHVLKLDSAYLGHDIPTDDDTDSAEEDARDDTDGESVSGN</sequence>
<evidence type="ECO:0008006" key="5">
    <source>
        <dbReference type="Google" id="ProtNLM"/>
    </source>
</evidence>
<evidence type="ECO:0000256" key="1">
    <source>
        <dbReference type="SAM" id="Coils"/>
    </source>
</evidence>
<feature type="compositionally biased region" description="Acidic residues" evidence="2">
    <location>
        <begin position="687"/>
        <end position="704"/>
    </location>
</feature>
<feature type="coiled-coil region" evidence="1">
    <location>
        <begin position="240"/>
        <end position="291"/>
    </location>
</feature>
<evidence type="ECO:0000256" key="2">
    <source>
        <dbReference type="SAM" id="MobiDB-lite"/>
    </source>
</evidence>
<comment type="caution">
    <text evidence="3">The sequence shown here is derived from an EMBL/GenBank/DDBJ whole genome shotgun (WGS) entry which is preliminary data.</text>
</comment>
<protein>
    <recommendedName>
        <fullName evidence="5">Retrotransposon gag domain-containing protein</fullName>
    </recommendedName>
</protein>
<name>A0ABR0IU16_9EURO</name>
<feature type="region of interest" description="Disordered" evidence="2">
    <location>
        <begin position="682"/>
        <end position="710"/>
    </location>
</feature>
<proteinExistence type="predicted"/>
<feature type="compositionally biased region" description="Polar residues" evidence="2">
    <location>
        <begin position="341"/>
        <end position="353"/>
    </location>
</feature>
<feature type="compositionally biased region" description="Polar residues" evidence="2">
    <location>
        <begin position="65"/>
        <end position="81"/>
    </location>
</feature>
<dbReference type="CDD" id="cd22541">
    <property type="entry name" value="SP5_N"/>
    <property type="match status" value="1"/>
</dbReference>
<evidence type="ECO:0000313" key="3">
    <source>
        <dbReference type="EMBL" id="KAK5047843.1"/>
    </source>
</evidence>
<dbReference type="EMBL" id="JAVRRF010000082">
    <property type="protein sequence ID" value="KAK5047843.1"/>
    <property type="molecule type" value="Genomic_DNA"/>
</dbReference>
<keyword evidence="1" id="KW-0175">Coiled coil</keyword>
<keyword evidence="4" id="KW-1185">Reference proteome</keyword>
<feature type="compositionally biased region" description="Acidic residues" evidence="2">
    <location>
        <begin position="128"/>
        <end position="143"/>
    </location>
</feature>
<feature type="compositionally biased region" description="Polar residues" evidence="2">
    <location>
        <begin position="37"/>
        <end position="57"/>
    </location>
</feature>
<organism evidence="3 4">
    <name type="scientific">Exophiala sideris</name>
    <dbReference type="NCBI Taxonomy" id="1016849"/>
    <lineage>
        <taxon>Eukaryota</taxon>
        <taxon>Fungi</taxon>
        <taxon>Dikarya</taxon>
        <taxon>Ascomycota</taxon>
        <taxon>Pezizomycotina</taxon>
        <taxon>Eurotiomycetes</taxon>
        <taxon>Chaetothyriomycetidae</taxon>
        <taxon>Chaetothyriales</taxon>
        <taxon>Herpotrichiellaceae</taxon>
        <taxon>Exophiala</taxon>
    </lineage>
</organism>
<evidence type="ECO:0000313" key="4">
    <source>
        <dbReference type="Proteomes" id="UP001345691"/>
    </source>
</evidence>
<dbReference type="Proteomes" id="UP001345691">
    <property type="component" value="Unassembled WGS sequence"/>
</dbReference>
<reference evidence="3 4" key="1">
    <citation type="submission" date="2023-08" db="EMBL/GenBank/DDBJ databases">
        <title>Black Yeasts Isolated from many extreme environments.</title>
        <authorList>
            <person name="Coleine C."/>
            <person name="Stajich J.E."/>
            <person name="Selbmann L."/>
        </authorList>
    </citation>
    <scope>NUCLEOTIDE SEQUENCE [LARGE SCALE GENOMIC DNA]</scope>
    <source>
        <strain evidence="3 4">CCFEE 6328</strain>
    </source>
</reference>
<gene>
    <name evidence="3" type="ORF">LTR69_011482</name>
</gene>
<feature type="compositionally biased region" description="Basic and acidic residues" evidence="2">
    <location>
        <begin position="365"/>
        <end position="376"/>
    </location>
</feature>